<reference evidence="4" key="1">
    <citation type="journal article" date="2022" name="G3 (Bethesda)">
        <title>High quality genome of the basidiomycete yeast Dioszegia hungarica PDD-24b-2 isolated from cloud water.</title>
        <authorList>
            <person name="Jarrige D."/>
            <person name="Haridas S."/>
            <person name="Bleykasten-Grosshans C."/>
            <person name="Joly M."/>
            <person name="Nadalig T."/>
            <person name="Sancelme M."/>
            <person name="Vuilleumier S."/>
            <person name="Grigoriev I.V."/>
            <person name="Amato P."/>
            <person name="Bringel F."/>
        </authorList>
    </citation>
    <scope>NUCLEOTIDE SEQUENCE</scope>
    <source>
        <strain evidence="4">PDD-24b-2</strain>
    </source>
</reference>
<evidence type="ECO:0000256" key="2">
    <source>
        <dbReference type="PROSITE-ProRule" id="PRU00708"/>
    </source>
</evidence>
<dbReference type="InterPro" id="IPR011990">
    <property type="entry name" value="TPR-like_helical_dom_sf"/>
</dbReference>
<dbReference type="InterPro" id="IPR002885">
    <property type="entry name" value="PPR_rpt"/>
</dbReference>
<dbReference type="EMBL" id="JAKWFO010000005">
    <property type="protein sequence ID" value="KAI9635206.1"/>
    <property type="molecule type" value="Genomic_DNA"/>
</dbReference>
<dbReference type="AlphaFoldDB" id="A0AA38LVG1"/>
<feature type="region of interest" description="Disordered" evidence="3">
    <location>
        <begin position="25"/>
        <end position="215"/>
    </location>
</feature>
<keyword evidence="1" id="KW-0677">Repeat</keyword>
<dbReference type="PANTHER" id="PTHR47942:SF63">
    <property type="entry name" value="PENTATRICOPEPTIDE REPEAT-CONTAINING PROTEIN"/>
    <property type="match status" value="1"/>
</dbReference>
<dbReference type="GeneID" id="77731865"/>
<evidence type="ECO:0000256" key="1">
    <source>
        <dbReference type="ARBA" id="ARBA00022737"/>
    </source>
</evidence>
<dbReference type="PROSITE" id="PS51375">
    <property type="entry name" value="PPR"/>
    <property type="match status" value="1"/>
</dbReference>
<gene>
    <name evidence="4" type="ORF">MKK02DRAFT_43886</name>
</gene>
<evidence type="ECO:0000313" key="4">
    <source>
        <dbReference type="EMBL" id="KAI9635206.1"/>
    </source>
</evidence>
<dbReference type="Pfam" id="PF13041">
    <property type="entry name" value="PPR_2"/>
    <property type="match status" value="1"/>
</dbReference>
<feature type="compositionally biased region" description="Basic and acidic residues" evidence="3">
    <location>
        <begin position="106"/>
        <end position="123"/>
    </location>
</feature>
<feature type="compositionally biased region" description="Low complexity" evidence="3">
    <location>
        <begin position="197"/>
        <end position="208"/>
    </location>
</feature>
<feature type="compositionally biased region" description="Low complexity" evidence="3">
    <location>
        <begin position="181"/>
        <end position="190"/>
    </location>
</feature>
<dbReference type="NCBIfam" id="TIGR00756">
    <property type="entry name" value="PPR"/>
    <property type="match status" value="1"/>
</dbReference>
<dbReference type="Gene3D" id="1.25.40.10">
    <property type="entry name" value="Tetratricopeptide repeat domain"/>
    <property type="match status" value="1"/>
</dbReference>
<keyword evidence="5" id="KW-1185">Reference proteome</keyword>
<accession>A0AA38LVG1</accession>
<dbReference type="InterPro" id="IPR051222">
    <property type="entry name" value="PPR/CCM1_RNA-binding"/>
</dbReference>
<protein>
    <recommendedName>
        <fullName evidence="6">Pentatricopeptide repeat protein</fullName>
    </recommendedName>
</protein>
<feature type="compositionally biased region" description="Basic and acidic residues" evidence="3">
    <location>
        <begin position="80"/>
        <end position="98"/>
    </location>
</feature>
<organism evidence="4 5">
    <name type="scientific">Dioszegia hungarica</name>
    <dbReference type="NCBI Taxonomy" id="4972"/>
    <lineage>
        <taxon>Eukaryota</taxon>
        <taxon>Fungi</taxon>
        <taxon>Dikarya</taxon>
        <taxon>Basidiomycota</taxon>
        <taxon>Agaricomycotina</taxon>
        <taxon>Tremellomycetes</taxon>
        <taxon>Tremellales</taxon>
        <taxon>Bulleribasidiaceae</taxon>
        <taxon>Dioszegia</taxon>
    </lineage>
</organism>
<feature type="repeat" description="PPR" evidence="2">
    <location>
        <begin position="253"/>
        <end position="287"/>
    </location>
</feature>
<name>A0AA38LVG1_9TREE</name>
<dbReference type="Proteomes" id="UP001164286">
    <property type="component" value="Unassembled WGS sequence"/>
</dbReference>
<evidence type="ECO:0000313" key="5">
    <source>
        <dbReference type="Proteomes" id="UP001164286"/>
    </source>
</evidence>
<feature type="region of interest" description="Disordered" evidence="3">
    <location>
        <begin position="759"/>
        <end position="790"/>
    </location>
</feature>
<comment type="caution">
    <text evidence="4">The sequence shown here is derived from an EMBL/GenBank/DDBJ whole genome shotgun (WGS) entry which is preliminary data.</text>
</comment>
<dbReference type="PANTHER" id="PTHR47942">
    <property type="entry name" value="TETRATRICOPEPTIDE REPEAT (TPR)-LIKE SUPERFAMILY PROTEIN-RELATED"/>
    <property type="match status" value="1"/>
</dbReference>
<dbReference type="RefSeq" id="XP_052944983.1">
    <property type="nucleotide sequence ID" value="XM_053092660.1"/>
</dbReference>
<feature type="compositionally biased region" description="Basic and acidic residues" evidence="3">
    <location>
        <begin position="759"/>
        <end position="781"/>
    </location>
</feature>
<evidence type="ECO:0000256" key="3">
    <source>
        <dbReference type="SAM" id="MobiDB-lite"/>
    </source>
</evidence>
<evidence type="ECO:0008006" key="6">
    <source>
        <dbReference type="Google" id="ProtNLM"/>
    </source>
</evidence>
<sequence length="790" mass="86951">MLSLRHTVSQRLSAALGSPVQYLAVRRNHGDPGPQTSAHRKSQRSRLRDVAIGQSGSARRRSEIDGDTFRAILSAEPPLVEERRPKREYQPRERRPREPVIPGRDGGMRRDRPARAWDAETNKWKFLGGEGGGRLGAQAGQHSSEAFDRGSRGHGGRDYVPRDTSSSSAFTPGIRGDRSDSPFSRRSSPASRPPYPERGATAGSSSGTRSKDDPFTTSALLRDHIKACQTPMSNQQVDAAMRIVETAPRASVNAVVWNQLLAMLGREGRMEKMWKVYNDMKKSGIKPTAHTYTSLLNSYAGLAHSAVPFHTTSQSHAVPPPNHLSRVSIIWKQAQTHLSTLSSAPSGLSVPEAPAETTDGNLFGPINAYLKFLAKYRMWEEMWSVYTDAVAKEEKWDRVGYTTMFQALPSLARKQVADARNGADKRGQIMVGPLARELWDDAIKSLAGKNVDEGGLDSHLAGMGVSALLMGRPEDQRFALSLIPELWGLAGLPSETPSTIPVSETPAIRLPNLKIDVRSATTLLHSLITASRPTLASHYATLLLSRPRIRKEADPPLLYACATAFAETGDIIAILDLLQKHAHRPPQAGWKIGFWHDCLTAARWARVDGAGGLKGDWEGIKAVLGWMGVVPKAQAPVADEWKRKPAAHRPDIIKPVRLDAKAMAIILKTALGRTKAQVMEAVGVLDRAGLGYILREFEGETNAVRAWEEVRGKDGNRWEWTKELSKEMVRALEGLGERDALAVCESGTIEVIERLYTREKRRERSSPHGGVDRGGSRDVQENPRPVYRQA</sequence>
<feature type="compositionally biased region" description="Basic and acidic residues" evidence="3">
    <location>
        <begin position="145"/>
        <end position="161"/>
    </location>
</feature>
<proteinExistence type="predicted"/>